<protein>
    <recommendedName>
        <fullName evidence="2">Protein kinase domain-containing protein</fullName>
    </recommendedName>
</protein>
<keyword evidence="4" id="KW-1185">Reference proteome</keyword>
<dbReference type="PANTHER" id="PTHR43173:SF28">
    <property type="entry name" value="AARF DOMAIN CONTAINING KINASE 5"/>
    <property type="match status" value="1"/>
</dbReference>
<dbReference type="Proteomes" id="UP001154078">
    <property type="component" value="Chromosome 1"/>
</dbReference>
<dbReference type="InterPro" id="IPR011009">
    <property type="entry name" value="Kinase-like_dom_sf"/>
</dbReference>
<evidence type="ECO:0000259" key="2">
    <source>
        <dbReference type="PROSITE" id="PS50011"/>
    </source>
</evidence>
<dbReference type="PANTHER" id="PTHR43173">
    <property type="entry name" value="ABC1 FAMILY PROTEIN"/>
    <property type="match status" value="1"/>
</dbReference>
<dbReference type="CDD" id="cd13969">
    <property type="entry name" value="ADCK1-like"/>
    <property type="match status" value="1"/>
</dbReference>
<dbReference type="GO" id="GO:0004672">
    <property type="term" value="F:protein kinase activity"/>
    <property type="evidence" value="ECO:0007669"/>
    <property type="project" value="InterPro"/>
</dbReference>
<dbReference type="AlphaFoldDB" id="A0A9P0ASY9"/>
<dbReference type="EMBL" id="OV121132">
    <property type="protein sequence ID" value="CAH0547500.1"/>
    <property type="molecule type" value="Genomic_DNA"/>
</dbReference>
<dbReference type="InterPro" id="IPR000719">
    <property type="entry name" value="Prot_kinase_dom"/>
</dbReference>
<organism evidence="3 4">
    <name type="scientific">Brassicogethes aeneus</name>
    <name type="common">Rape pollen beetle</name>
    <name type="synonym">Meligethes aeneus</name>
    <dbReference type="NCBI Taxonomy" id="1431903"/>
    <lineage>
        <taxon>Eukaryota</taxon>
        <taxon>Metazoa</taxon>
        <taxon>Ecdysozoa</taxon>
        <taxon>Arthropoda</taxon>
        <taxon>Hexapoda</taxon>
        <taxon>Insecta</taxon>
        <taxon>Pterygota</taxon>
        <taxon>Neoptera</taxon>
        <taxon>Endopterygota</taxon>
        <taxon>Coleoptera</taxon>
        <taxon>Polyphaga</taxon>
        <taxon>Cucujiformia</taxon>
        <taxon>Nitidulidae</taxon>
        <taxon>Meligethinae</taxon>
        <taxon>Brassicogethes</taxon>
    </lineage>
</organism>
<accession>A0A9P0ASY9</accession>
<sequence>MLSTMIRGRLFNRFRYWCQEGDIRRKKNLAKLTAIGTGCYATFALTPIIPDDRKIIQNAFFNVDGAIRFLRTLKIGMTISIDYYFSQLGLDESDPQYKTMMSRIHQRAADRILQGCLLNGGSYIKLGQGLVSMSQIIPAEYVKTLRALQDKCLVRKKNELQKIFQTDFGKAPEEIFNEFETTPIAAASIAQVYKAKTKENQTVAVKVQYIDLQERFKGDIWTINLLLKIAGVMHPNFNFEWVLEDLTQALQQELDFMQEGKNAERCANDLKHLRYIHIPKVYWNYTSRRVLVTEFIDGEKINEGEKLKKDGLSLEDINNKLFTAFGHQIFQTGFVHADPHPGNILIRKKDGKAELVLLDHGLYQEVKPSDRVSLSYMWKAIVYKEYVNMKKFANELGVNNYEALAEILTQAPLRTRGFNLNAKLTEEDMQKMTEFARERFDIIMDCLKEMPRSLLLVIRNLNTIRAIAQDHGNPIDRYSVLARMATRTAFQTDNSFINKCYNIPKVCYFEFILLVNKLSTWFTRILLKVVNRSGTVDTLKKLSNLSNVC</sequence>
<dbReference type="GO" id="GO:0005524">
    <property type="term" value="F:ATP binding"/>
    <property type="evidence" value="ECO:0007669"/>
    <property type="project" value="InterPro"/>
</dbReference>
<dbReference type="InterPro" id="IPR004147">
    <property type="entry name" value="ABC1_dom"/>
</dbReference>
<dbReference type="SUPFAM" id="SSF56112">
    <property type="entry name" value="Protein kinase-like (PK-like)"/>
    <property type="match status" value="1"/>
</dbReference>
<dbReference type="InterPro" id="IPR045307">
    <property type="entry name" value="ADCK1_dom"/>
</dbReference>
<dbReference type="PROSITE" id="PS50011">
    <property type="entry name" value="PROTEIN_KINASE_DOM"/>
    <property type="match status" value="1"/>
</dbReference>
<evidence type="ECO:0000256" key="1">
    <source>
        <dbReference type="ARBA" id="ARBA00009670"/>
    </source>
</evidence>
<comment type="similarity">
    <text evidence="1">Belongs to the protein kinase superfamily. ADCK protein kinase family.</text>
</comment>
<evidence type="ECO:0000313" key="4">
    <source>
        <dbReference type="Proteomes" id="UP001154078"/>
    </source>
</evidence>
<proteinExistence type="inferred from homology"/>
<gene>
    <name evidence="3" type="ORF">MELIAE_LOCUS1484</name>
</gene>
<dbReference type="InterPro" id="IPR051130">
    <property type="entry name" value="Mito_struct-func_regulator"/>
</dbReference>
<evidence type="ECO:0000313" key="3">
    <source>
        <dbReference type="EMBL" id="CAH0547500.1"/>
    </source>
</evidence>
<name>A0A9P0ASY9_BRAAE</name>
<feature type="domain" description="Protein kinase" evidence="2">
    <location>
        <begin position="178"/>
        <end position="497"/>
    </location>
</feature>
<reference evidence="3" key="1">
    <citation type="submission" date="2021-12" db="EMBL/GenBank/DDBJ databases">
        <authorList>
            <person name="King R."/>
        </authorList>
    </citation>
    <scope>NUCLEOTIDE SEQUENCE</scope>
</reference>
<dbReference type="OrthoDB" id="427480at2759"/>
<dbReference type="Gene3D" id="1.10.510.10">
    <property type="entry name" value="Transferase(Phosphotransferase) domain 1"/>
    <property type="match status" value="1"/>
</dbReference>
<dbReference type="Pfam" id="PF03109">
    <property type="entry name" value="ABC1"/>
    <property type="match status" value="1"/>
</dbReference>